<protein>
    <submittedName>
        <fullName evidence="8">Flp pilus assembly protein TadB</fullName>
    </submittedName>
</protein>
<dbReference type="PANTHER" id="PTHR35007:SF3">
    <property type="entry name" value="POSSIBLE CONSERVED ALANINE RICH MEMBRANE PROTEIN"/>
    <property type="match status" value="1"/>
</dbReference>
<accession>A0A7Y9YDK2</accession>
<evidence type="ECO:0000313" key="9">
    <source>
        <dbReference type="Proteomes" id="UP000537326"/>
    </source>
</evidence>
<name>A0A7Y9YDK2_9ACTN</name>
<gene>
    <name evidence="8" type="ORF">BKA05_000085</name>
</gene>
<comment type="caution">
    <text evidence="8">The sequence shown here is derived from an EMBL/GenBank/DDBJ whole genome shotgun (WGS) entry which is preliminary data.</text>
</comment>
<keyword evidence="5 6" id="KW-0472">Membrane</keyword>
<dbReference type="Proteomes" id="UP000537326">
    <property type="component" value="Unassembled WGS sequence"/>
</dbReference>
<evidence type="ECO:0000256" key="6">
    <source>
        <dbReference type="SAM" id="Phobius"/>
    </source>
</evidence>
<dbReference type="RefSeq" id="WP_179529667.1">
    <property type="nucleotide sequence ID" value="NZ_BAAAPP010000002.1"/>
</dbReference>
<keyword evidence="2" id="KW-1003">Cell membrane</keyword>
<proteinExistence type="predicted"/>
<keyword evidence="9" id="KW-1185">Reference proteome</keyword>
<keyword evidence="4 6" id="KW-1133">Transmembrane helix</keyword>
<sequence>MTALAAVATALAVLLAHRPHRPPVTVRHRPRPPTDVRRQRGVAAVLAVVAGLTWGRDLLGPLLGPVVGLVAGAAVWTAAGRGESSVERRAAAQARTDLPHLVGLAADAVRAGSDPTRALRHAADALPGPTADRLLGRTHALALGADPAAVWRELAHDPALAPLGRALARAHESGTPVADAVARLAVRSAEQARAEVEDRARRVGVRAAVPLGLCLLPSFVVLGIVPLAAALLADLW</sequence>
<keyword evidence="3 6" id="KW-0812">Transmembrane</keyword>
<dbReference type="PANTHER" id="PTHR35007">
    <property type="entry name" value="INTEGRAL MEMBRANE PROTEIN-RELATED"/>
    <property type="match status" value="1"/>
</dbReference>
<feature type="transmembrane region" description="Helical" evidence="6">
    <location>
        <begin position="58"/>
        <end position="79"/>
    </location>
</feature>
<organism evidence="8 9">
    <name type="scientific">Nocardioides marinus</name>
    <dbReference type="NCBI Taxonomy" id="374514"/>
    <lineage>
        <taxon>Bacteria</taxon>
        <taxon>Bacillati</taxon>
        <taxon>Actinomycetota</taxon>
        <taxon>Actinomycetes</taxon>
        <taxon>Propionibacteriales</taxon>
        <taxon>Nocardioidaceae</taxon>
        <taxon>Nocardioides</taxon>
    </lineage>
</organism>
<evidence type="ECO:0000256" key="1">
    <source>
        <dbReference type="ARBA" id="ARBA00004651"/>
    </source>
</evidence>
<evidence type="ECO:0000313" key="8">
    <source>
        <dbReference type="EMBL" id="NYI08570.1"/>
    </source>
</evidence>
<evidence type="ECO:0000256" key="4">
    <source>
        <dbReference type="ARBA" id="ARBA00022989"/>
    </source>
</evidence>
<reference evidence="8 9" key="1">
    <citation type="submission" date="2020-07" db="EMBL/GenBank/DDBJ databases">
        <title>Sequencing the genomes of 1000 actinobacteria strains.</title>
        <authorList>
            <person name="Klenk H.-P."/>
        </authorList>
    </citation>
    <scope>NUCLEOTIDE SEQUENCE [LARGE SCALE GENOMIC DNA]</scope>
    <source>
        <strain evidence="8 9">DSM 18248</strain>
    </source>
</reference>
<evidence type="ECO:0000256" key="2">
    <source>
        <dbReference type="ARBA" id="ARBA00022475"/>
    </source>
</evidence>
<comment type="subcellular location">
    <subcellularLocation>
        <location evidence="1">Cell membrane</location>
        <topology evidence="1">Multi-pass membrane protein</topology>
    </subcellularLocation>
</comment>
<dbReference type="Pfam" id="PF00482">
    <property type="entry name" value="T2SSF"/>
    <property type="match status" value="1"/>
</dbReference>
<feature type="transmembrane region" description="Helical" evidence="6">
    <location>
        <begin position="208"/>
        <end position="233"/>
    </location>
</feature>
<feature type="domain" description="Type II secretion system protein GspF" evidence="7">
    <location>
        <begin position="106"/>
        <end position="222"/>
    </location>
</feature>
<evidence type="ECO:0000259" key="7">
    <source>
        <dbReference type="Pfam" id="PF00482"/>
    </source>
</evidence>
<evidence type="ECO:0000256" key="5">
    <source>
        <dbReference type="ARBA" id="ARBA00023136"/>
    </source>
</evidence>
<dbReference type="AlphaFoldDB" id="A0A7Y9YDK2"/>
<evidence type="ECO:0000256" key="3">
    <source>
        <dbReference type="ARBA" id="ARBA00022692"/>
    </source>
</evidence>
<dbReference type="EMBL" id="JACBZI010000001">
    <property type="protein sequence ID" value="NYI08570.1"/>
    <property type="molecule type" value="Genomic_DNA"/>
</dbReference>
<dbReference type="GO" id="GO:0005886">
    <property type="term" value="C:plasma membrane"/>
    <property type="evidence" value="ECO:0007669"/>
    <property type="project" value="UniProtKB-SubCell"/>
</dbReference>
<dbReference type="InterPro" id="IPR018076">
    <property type="entry name" value="T2SS_GspF_dom"/>
</dbReference>